<name>A0A239K3J3_9ACTN</name>
<dbReference type="OrthoDB" id="3296930at2"/>
<keyword evidence="2" id="KW-1185">Reference proteome</keyword>
<dbReference type="Proteomes" id="UP000198415">
    <property type="component" value="Unassembled WGS sequence"/>
</dbReference>
<sequence length="112" mass="12889">MAEADVQNSLAQVSKAAELYGVTEEDVERWRASIIDRPAWAQRAHVSGMLAQRLVMTALEHRGECIREECRTCAGLREMLVIALAGVRTVVDDRLNELYRRPARWPWRRRSL</sequence>
<reference evidence="1 2" key="1">
    <citation type="submission" date="2017-06" db="EMBL/GenBank/DDBJ databases">
        <authorList>
            <person name="Kim H.J."/>
            <person name="Triplett B.A."/>
        </authorList>
    </citation>
    <scope>NUCLEOTIDE SEQUENCE [LARGE SCALE GENOMIC DNA]</scope>
    <source>
        <strain evidence="1 2">DSM 43151</strain>
    </source>
</reference>
<organism evidence="1 2">
    <name type="scientific">Actinoplanes regularis</name>
    <dbReference type="NCBI Taxonomy" id="52697"/>
    <lineage>
        <taxon>Bacteria</taxon>
        <taxon>Bacillati</taxon>
        <taxon>Actinomycetota</taxon>
        <taxon>Actinomycetes</taxon>
        <taxon>Micromonosporales</taxon>
        <taxon>Micromonosporaceae</taxon>
        <taxon>Actinoplanes</taxon>
    </lineage>
</organism>
<protein>
    <submittedName>
        <fullName evidence="1">Uncharacterized protein</fullName>
    </submittedName>
</protein>
<proteinExistence type="predicted"/>
<evidence type="ECO:0000313" key="1">
    <source>
        <dbReference type="EMBL" id="SNT11724.1"/>
    </source>
</evidence>
<dbReference type="RefSeq" id="WP_089299187.1">
    <property type="nucleotide sequence ID" value="NZ_BOMU01000133.1"/>
</dbReference>
<evidence type="ECO:0000313" key="2">
    <source>
        <dbReference type="Proteomes" id="UP000198415"/>
    </source>
</evidence>
<dbReference type="EMBL" id="FZNR01000041">
    <property type="protein sequence ID" value="SNT11724.1"/>
    <property type="molecule type" value="Genomic_DNA"/>
</dbReference>
<accession>A0A239K3J3</accession>
<gene>
    <name evidence="1" type="ORF">SAMN06264365_14116</name>
</gene>
<dbReference type="AlphaFoldDB" id="A0A239K3J3"/>